<dbReference type="PANTHER" id="PTHR14187">
    <property type="entry name" value="ALPHA KINASE/ELONGATION FACTOR 2 KINASE"/>
    <property type="match status" value="1"/>
</dbReference>
<dbReference type="PANTHER" id="PTHR14187:SF5">
    <property type="entry name" value="HEAT SHOCK 70 KDA PROTEIN 12A"/>
    <property type="match status" value="1"/>
</dbReference>
<reference evidence="1" key="1">
    <citation type="journal article" date="2019" name="bioRxiv">
        <title>The Genome of the Zebra Mussel, Dreissena polymorpha: A Resource for Invasive Species Research.</title>
        <authorList>
            <person name="McCartney M.A."/>
            <person name="Auch B."/>
            <person name="Kono T."/>
            <person name="Mallez S."/>
            <person name="Zhang Y."/>
            <person name="Obille A."/>
            <person name="Becker A."/>
            <person name="Abrahante J.E."/>
            <person name="Garbe J."/>
            <person name="Badalamenti J.P."/>
            <person name="Herman A."/>
            <person name="Mangelson H."/>
            <person name="Liachko I."/>
            <person name="Sullivan S."/>
            <person name="Sone E.D."/>
            <person name="Koren S."/>
            <person name="Silverstein K.A.T."/>
            <person name="Beckman K.B."/>
            <person name="Gohl D.M."/>
        </authorList>
    </citation>
    <scope>NUCLEOTIDE SEQUENCE</scope>
    <source>
        <strain evidence="1">Duluth1</strain>
        <tissue evidence="1">Whole animal</tissue>
    </source>
</reference>
<reference evidence="1" key="2">
    <citation type="submission" date="2020-11" db="EMBL/GenBank/DDBJ databases">
        <authorList>
            <person name="McCartney M.A."/>
            <person name="Auch B."/>
            <person name="Kono T."/>
            <person name="Mallez S."/>
            <person name="Becker A."/>
            <person name="Gohl D.M."/>
            <person name="Silverstein K.A.T."/>
            <person name="Koren S."/>
            <person name="Bechman K.B."/>
            <person name="Herman A."/>
            <person name="Abrahante J.E."/>
            <person name="Garbe J."/>
        </authorList>
    </citation>
    <scope>NUCLEOTIDE SEQUENCE</scope>
    <source>
        <strain evidence="1">Duluth1</strain>
        <tissue evidence="1">Whole animal</tissue>
    </source>
</reference>
<gene>
    <name evidence="1" type="ORF">DPMN_166332</name>
</gene>
<evidence type="ECO:0000313" key="1">
    <source>
        <dbReference type="EMBL" id="KAH3788199.1"/>
    </source>
</evidence>
<name>A0A9D4EWN8_DREPO</name>
<dbReference type="AlphaFoldDB" id="A0A9D4EWN8"/>
<accession>A0A9D4EWN8</accession>
<dbReference type="EMBL" id="JAIWYP010000008">
    <property type="protein sequence ID" value="KAH3788199.1"/>
    <property type="molecule type" value="Genomic_DNA"/>
</dbReference>
<proteinExistence type="predicted"/>
<sequence>MYVKSKHMASLFDTTIATITSQIEEQICEVTKVRYEICCIILSGGLSESEYVYACISKKFTSKKIPVIVVPSARNAMVECALQMGINPKGIVGRCSPYTYGFYSIIPFEEGKHPEHLKGCHDGFPTCRAVFFKLIEKGQIVRPGEAFVCKSTTFFRAETNKYAKRFMSMWRSLKKSPEYCIMEEQCEQVALIEIPTSKNGLPDHLNHVQRLIVLGNELKLEFINEDTKEKYIVVVDYVL</sequence>
<protein>
    <submittedName>
        <fullName evidence="1">Uncharacterized protein</fullName>
    </submittedName>
</protein>
<dbReference type="Proteomes" id="UP000828390">
    <property type="component" value="Unassembled WGS sequence"/>
</dbReference>
<comment type="caution">
    <text evidence="1">The sequence shown here is derived from an EMBL/GenBank/DDBJ whole genome shotgun (WGS) entry which is preliminary data.</text>
</comment>
<organism evidence="1 2">
    <name type="scientific">Dreissena polymorpha</name>
    <name type="common">Zebra mussel</name>
    <name type="synonym">Mytilus polymorpha</name>
    <dbReference type="NCBI Taxonomy" id="45954"/>
    <lineage>
        <taxon>Eukaryota</taxon>
        <taxon>Metazoa</taxon>
        <taxon>Spiralia</taxon>
        <taxon>Lophotrochozoa</taxon>
        <taxon>Mollusca</taxon>
        <taxon>Bivalvia</taxon>
        <taxon>Autobranchia</taxon>
        <taxon>Heteroconchia</taxon>
        <taxon>Euheterodonta</taxon>
        <taxon>Imparidentia</taxon>
        <taxon>Neoheterodontei</taxon>
        <taxon>Myida</taxon>
        <taxon>Dreissenoidea</taxon>
        <taxon>Dreissenidae</taxon>
        <taxon>Dreissena</taxon>
    </lineage>
</organism>
<evidence type="ECO:0000313" key="2">
    <source>
        <dbReference type="Proteomes" id="UP000828390"/>
    </source>
</evidence>
<keyword evidence="2" id="KW-1185">Reference proteome</keyword>